<feature type="domain" description="DUF4440" evidence="1">
    <location>
        <begin position="12"/>
        <end position="115"/>
    </location>
</feature>
<evidence type="ECO:0000313" key="2">
    <source>
        <dbReference type="EMBL" id="ESS59616.1"/>
    </source>
</evidence>
<dbReference type="InterPro" id="IPR027843">
    <property type="entry name" value="DUF4440"/>
</dbReference>
<proteinExistence type="predicted"/>
<dbReference type="InterPro" id="IPR032710">
    <property type="entry name" value="NTF2-like_dom_sf"/>
</dbReference>
<gene>
    <name evidence="2" type="ORF">EDP2_1078</name>
</gene>
<sequence length="125" mass="14375">MHDDQKLCAKLSELEKQLHCLQTRNQHRVVDDLLHEAFFEIGRSGRRYDRSQVVDALINDAPEDEIHAEDFAVTVLSEGCALLTYRSFTFDAQGEIARPTLRASIWIKTGEEWQMQFHQGTPEAC</sequence>
<comment type="caution">
    <text evidence="2">The sequence shown here is derived from an EMBL/GenBank/DDBJ whole genome shotgun (WGS) entry which is preliminary data.</text>
</comment>
<evidence type="ECO:0000313" key="3">
    <source>
        <dbReference type="Proteomes" id="UP000017834"/>
    </source>
</evidence>
<dbReference type="EMBL" id="AXOM01000013">
    <property type="protein sequence ID" value="ESS59616.1"/>
    <property type="molecule type" value="Genomic_DNA"/>
</dbReference>
<organism evidence="2 3">
    <name type="scientific">Enterobacter cloacae S611</name>
    <dbReference type="NCBI Taxonomy" id="1399146"/>
    <lineage>
        <taxon>Bacteria</taxon>
        <taxon>Pseudomonadati</taxon>
        <taxon>Pseudomonadota</taxon>
        <taxon>Gammaproteobacteria</taxon>
        <taxon>Enterobacterales</taxon>
        <taxon>Enterobacteriaceae</taxon>
        <taxon>Enterobacter</taxon>
        <taxon>Enterobacter cloacae complex</taxon>
    </lineage>
</organism>
<evidence type="ECO:0000259" key="1">
    <source>
        <dbReference type="Pfam" id="PF14534"/>
    </source>
</evidence>
<dbReference type="Proteomes" id="UP000017834">
    <property type="component" value="Unassembled WGS sequence"/>
</dbReference>
<keyword evidence="3" id="KW-1185">Reference proteome</keyword>
<dbReference type="SUPFAM" id="SSF54427">
    <property type="entry name" value="NTF2-like"/>
    <property type="match status" value="1"/>
</dbReference>
<dbReference type="Gene3D" id="3.10.450.50">
    <property type="match status" value="1"/>
</dbReference>
<reference evidence="2 3" key="1">
    <citation type="journal article" date="2014" name="Genome Announc.">
        <title>Draft Genome Sequence of Enterobacter cloacae Strain S611.</title>
        <authorList>
            <person name="Wang D."/>
            <person name="Han C.S."/>
            <person name="Dichosa A.E."/>
            <person name="Gleasner C.D."/>
            <person name="Johnson S.L."/>
            <person name="Daligault H.E."/>
            <person name="Davenport K.W."/>
            <person name="Li P.E."/>
            <person name="Pierson E.A."/>
            <person name="Pierson L.S.III."/>
        </authorList>
    </citation>
    <scope>NUCLEOTIDE SEQUENCE [LARGE SCALE GENOMIC DNA]</scope>
    <source>
        <strain evidence="2 3">S611</strain>
    </source>
</reference>
<protein>
    <recommendedName>
        <fullName evidence="1">DUF4440 domain-containing protein</fullName>
    </recommendedName>
</protein>
<name>A0ABN0QBC9_ENTCL</name>
<dbReference type="Pfam" id="PF14534">
    <property type="entry name" value="DUF4440"/>
    <property type="match status" value="1"/>
</dbReference>
<accession>A0ABN0QBC9</accession>